<gene>
    <name evidence="1" type="ORF">I7I52_01503</name>
</gene>
<accession>A0A8H7Z7C9</accession>
<dbReference type="AlphaFoldDB" id="A0A8H7Z7C9"/>
<dbReference type="Proteomes" id="UP000670092">
    <property type="component" value="Unassembled WGS sequence"/>
</dbReference>
<name>A0A8H7Z7C9_AJECA</name>
<dbReference type="VEuPathDB" id="FungiDB:I7I52_01503"/>
<proteinExistence type="predicted"/>
<organism evidence="1 2">
    <name type="scientific">Ajellomyces capsulatus</name>
    <name type="common">Darling's disease fungus</name>
    <name type="synonym">Histoplasma capsulatum</name>
    <dbReference type="NCBI Taxonomy" id="5037"/>
    <lineage>
        <taxon>Eukaryota</taxon>
        <taxon>Fungi</taxon>
        <taxon>Dikarya</taxon>
        <taxon>Ascomycota</taxon>
        <taxon>Pezizomycotina</taxon>
        <taxon>Eurotiomycetes</taxon>
        <taxon>Eurotiomycetidae</taxon>
        <taxon>Onygenales</taxon>
        <taxon>Ajellomycetaceae</taxon>
        <taxon>Histoplasma</taxon>
    </lineage>
</organism>
<protein>
    <submittedName>
        <fullName evidence="1">Uncharacterized protein</fullName>
    </submittedName>
</protein>
<comment type="caution">
    <text evidence="1">The sequence shown here is derived from an EMBL/GenBank/DDBJ whole genome shotgun (WGS) entry which is preliminary data.</text>
</comment>
<evidence type="ECO:0000313" key="2">
    <source>
        <dbReference type="Proteomes" id="UP000670092"/>
    </source>
</evidence>
<evidence type="ECO:0000313" key="1">
    <source>
        <dbReference type="EMBL" id="KAG5303488.1"/>
    </source>
</evidence>
<sequence>MARSRNSSVFNERIGYAKKAGEIDIFYSVPPNKKKKKAKVIHEMGSNTWVSEKKERKKKEGQKKPSLSTRKIYIYILLLGPQPLHIFSRGLKQLLLILNHLSILRYPLPIQITQLFLPLRLFDLRLIRLREWDILRTRHLLKIVPDMPYRLLFYIDAPYDLRLRWRRRKLV</sequence>
<reference evidence="1 2" key="1">
    <citation type="submission" date="2021-01" db="EMBL/GenBank/DDBJ databases">
        <title>Chromosome-level genome assembly of a human fungal pathogen reveals clustering of transcriptionally co-regulated genes.</title>
        <authorList>
            <person name="Voorhies M."/>
            <person name="Cohen S."/>
            <person name="Shea T.P."/>
            <person name="Petrus S."/>
            <person name="Munoz J.F."/>
            <person name="Poplawski S."/>
            <person name="Goldman W.E."/>
            <person name="Michael T."/>
            <person name="Cuomo C.A."/>
            <person name="Sil A."/>
            <person name="Beyhan S."/>
        </authorList>
    </citation>
    <scope>NUCLEOTIDE SEQUENCE [LARGE SCALE GENOMIC DNA]</scope>
    <source>
        <strain evidence="1 2">G184AR</strain>
    </source>
</reference>
<dbReference type="EMBL" id="JAEVHI010000001">
    <property type="protein sequence ID" value="KAG5303488.1"/>
    <property type="molecule type" value="Genomic_DNA"/>
</dbReference>